<dbReference type="InterPro" id="IPR011330">
    <property type="entry name" value="Glyco_hydro/deAcase_b/a-brl"/>
</dbReference>
<dbReference type="GO" id="GO:0016810">
    <property type="term" value="F:hydrolase activity, acting on carbon-nitrogen (but not peptide) bonds"/>
    <property type="evidence" value="ECO:0007669"/>
    <property type="project" value="InterPro"/>
</dbReference>
<evidence type="ECO:0000256" key="1">
    <source>
        <dbReference type="ARBA" id="ARBA00004613"/>
    </source>
</evidence>
<dbReference type="InterPro" id="IPR051398">
    <property type="entry name" value="Polysacch_Deacetylase"/>
</dbReference>
<keyword evidence="5" id="KW-1185">Reference proteome</keyword>
<dbReference type="Pfam" id="PF01522">
    <property type="entry name" value="Polysacc_deac_1"/>
    <property type="match status" value="1"/>
</dbReference>
<evidence type="ECO:0000313" key="5">
    <source>
        <dbReference type="Proteomes" id="UP000563523"/>
    </source>
</evidence>
<dbReference type="GO" id="GO:0005975">
    <property type="term" value="P:carbohydrate metabolic process"/>
    <property type="evidence" value="ECO:0007669"/>
    <property type="project" value="InterPro"/>
</dbReference>
<dbReference type="PROSITE" id="PS51677">
    <property type="entry name" value="NODB"/>
    <property type="match status" value="1"/>
</dbReference>
<accession>A0A850R282</accession>
<dbReference type="AlphaFoldDB" id="A0A850R282"/>
<reference evidence="4 5" key="1">
    <citation type="submission" date="2020-06" db="EMBL/GenBank/DDBJ databases">
        <authorList>
            <person name="Kang J."/>
        </authorList>
    </citation>
    <scope>NUCLEOTIDE SEQUENCE [LARGE SCALE GENOMIC DNA]</scope>
    <source>
        <strain evidence="4 5">DCY120</strain>
    </source>
</reference>
<comment type="subcellular location">
    <subcellularLocation>
        <location evidence="1">Secreted</location>
    </subcellularLocation>
</comment>
<dbReference type="GO" id="GO:0005576">
    <property type="term" value="C:extracellular region"/>
    <property type="evidence" value="ECO:0007669"/>
    <property type="project" value="UniProtKB-SubCell"/>
</dbReference>
<dbReference type="SUPFAM" id="SSF88713">
    <property type="entry name" value="Glycoside hydrolase/deacetylase"/>
    <property type="match status" value="1"/>
</dbReference>
<evidence type="ECO:0000259" key="3">
    <source>
        <dbReference type="PROSITE" id="PS51677"/>
    </source>
</evidence>
<comment type="caution">
    <text evidence="4">The sequence shown here is derived from an EMBL/GenBank/DDBJ whole genome shotgun (WGS) entry which is preliminary data.</text>
</comment>
<organism evidence="4 5">
    <name type="scientific">Bombilactobacillus apium</name>
    <dbReference type="NCBI Taxonomy" id="2675299"/>
    <lineage>
        <taxon>Bacteria</taxon>
        <taxon>Bacillati</taxon>
        <taxon>Bacillota</taxon>
        <taxon>Bacilli</taxon>
        <taxon>Lactobacillales</taxon>
        <taxon>Lactobacillaceae</taxon>
        <taxon>Bombilactobacillus</taxon>
    </lineage>
</organism>
<dbReference type="Proteomes" id="UP000563523">
    <property type="component" value="Unassembled WGS sequence"/>
</dbReference>
<dbReference type="Gene3D" id="3.20.20.370">
    <property type="entry name" value="Glycoside hydrolase/deacetylase"/>
    <property type="match status" value="1"/>
</dbReference>
<name>A0A850R282_9LACO</name>
<dbReference type="PANTHER" id="PTHR34216:SF3">
    <property type="entry name" value="POLY-BETA-1,6-N-ACETYL-D-GLUCOSAMINE N-DEACETYLASE"/>
    <property type="match status" value="1"/>
</dbReference>
<dbReference type="InterPro" id="IPR002509">
    <property type="entry name" value="NODB_dom"/>
</dbReference>
<feature type="domain" description="NodB homology" evidence="3">
    <location>
        <begin position="122"/>
        <end position="291"/>
    </location>
</feature>
<gene>
    <name evidence="4" type="ORF">HU830_04590</name>
</gene>
<evidence type="ECO:0000256" key="2">
    <source>
        <dbReference type="ARBA" id="ARBA00022729"/>
    </source>
</evidence>
<sequence>MKKTEHRIFFVVACLLLLLAFGTTIVQYHSQKTSLNDLSTGLLAPQKSGQPGIMILSYRRILKPSLSTSLLTLKSSEEFHRYLNTTRNLKKQLAYLRAHHVRIISLEEALSLIRKRRPLHHQYVVLTVDGADQTIYDNWLPIMRQQQLPFTIFVTTGSLGDYQNAVKMMSWKQLQKLFATGLATVGSKTDSMNFLVDNYPALTAVDFNSLQLDFQKSIQKIKRHLHVSVRYFAYPFGYYNQDYQKTLVKDNFITFSLKNRIITSKSSLSQPLPRISVDKENWNNVITKWIH</sequence>
<protein>
    <submittedName>
        <fullName evidence="4">Polysaccharide deacetylase family protein</fullName>
    </submittedName>
</protein>
<dbReference type="RefSeq" id="WP_176942608.1">
    <property type="nucleotide sequence ID" value="NZ_JABZEC010000003.1"/>
</dbReference>
<dbReference type="EMBL" id="JABZEC010000003">
    <property type="protein sequence ID" value="NVY96450.1"/>
    <property type="molecule type" value="Genomic_DNA"/>
</dbReference>
<proteinExistence type="predicted"/>
<keyword evidence="2" id="KW-0732">Signal</keyword>
<evidence type="ECO:0000313" key="4">
    <source>
        <dbReference type="EMBL" id="NVY96450.1"/>
    </source>
</evidence>
<dbReference type="PANTHER" id="PTHR34216">
    <property type="match status" value="1"/>
</dbReference>